<evidence type="ECO:0008006" key="7">
    <source>
        <dbReference type="Google" id="ProtNLM"/>
    </source>
</evidence>
<proteinExistence type="predicted"/>
<dbReference type="RefSeq" id="XP_004366853.1">
    <property type="nucleotide sequence ID" value="XM_004366796.1"/>
</dbReference>
<dbReference type="CDD" id="cd00054">
    <property type="entry name" value="EGF_CA"/>
    <property type="match status" value="1"/>
</dbReference>
<dbReference type="InterPro" id="IPR054484">
    <property type="entry name" value="ComC_SSD"/>
</dbReference>
<accession>F4PZJ1</accession>
<dbReference type="InterPro" id="IPR032675">
    <property type="entry name" value="LRR_dom_sf"/>
</dbReference>
<gene>
    <name evidence="5" type="ORF">DFA_02468</name>
</gene>
<dbReference type="Pfam" id="PF07974">
    <property type="entry name" value="EGF_2"/>
    <property type="match status" value="1"/>
</dbReference>
<dbReference type="OrthoDB" id="26095at2759"/>
<feature type="domain" description="ComC supersandwich" evidence="4">
    <location>
        <begin position="731"/>
        <end position="954"/>
    </location>
</feature>
<evidence type="ECO:0000256" key="2">
    <source>
        <dbReference type="SAM" id="Phobius"/>
    </source>
</evidence>
<feature type="domain" description="ComC supersandwich" evidence="4">
    <location>
        <begin position="1712"/>
        <end position="1941"/>
    </location>
</feature>
<dbReference type="SUPFAM" id="SSF52058">
    <property type="entry name" value="L domain-like"/>
    <property type="match status" value="2"/>
</dbReference>
<dbReference type="Gene3D" id="2.10.25.10">
    <property type="entry name" value="Laminin"/>
    <property type="match status" value="2"/>
</dbReference>
<evidence type="ECO:0000259" key="4">
    <source>
        <dbReference type="Pfam" id="PF22933"/>
    </source>
</evidence>
<name>F4PZJ1_CACFS</name>
<reference evidence="6" key="1">
    <citation type="journal article" date="2011" name="Genome Res.">
        <title>Phylogeny-wide analysis of social amoeba genomes highlights ancient origins for complex intercellular communication.</title>
        <authorList>
            <person name="Heidel A.J."/>
            <person name="Lawal H.M."/>
            <person name="Felder M."/>
            <person name="Schilde C."/>
            <person name="Helps N.R."/>
            <person name="Tunggal B."/>
            <person name="Rivero F."/>
            <person name="John U."/>
            <person name="Schleicher M."/>
            <person name="Eichinger L."/>
            <person name="Platzer M."/>
            <person name="Noegel A.A."/>
            <person name="Schaap P."/>
            <person name="Gloeckner G."/>
        </authorList>
    </citation>
    <scope>NUCLEOTIDE SEQUENCE [LARGE SCALE GENOMIC DNA]</scope>
    <source>
        <strain evidence="6">SH3</strain>
    </source>
</reference>
<dbReference type="OMA" id="GINIGQC"/>
<dbReference type="KEGG" id="dfa:DFA_02468"/>
<feature type="transmembrane region" description="Helical" evidence="2">
    <location>
        <begin position="1032"/>
        <end position="1049"/>
    </location>
</feature>
<keyword evidence="2" id="KW-0812">Transmembrane</keyword>
<dbReference type="EMBL" id="GL883016">
    <property type="protein sequence ID" value="EGG19220.1"/>
    <property type="molecule type" value="Genomic_DNA"/>
</dbReference>
<protein>
    <recommendedName>
        <fullName evidence="7">EGF-like domain-containing protein</fullName>
    </recommendedName>
</protein>
<evidence type="ECO:0000313" key="6">
    <source>
        <dbReference type="Proteomes" id="UP000007797"/>
    </source>
</evidence>
<dbReference type="GeneID" id="14871257"/>
<organism evidence="5 6">
    <name type="scientific">Cavenderia fasciculata</name>
    <name type="common">Slime mold</name>
    <name type="synonym">Dictyostelium fasciculatum</name>
    <dbReference type="NCBI Taxonomy" id="261658"/>
    <lineage>
        <taxon>Eukaryota</taxon>
        <taxon>Amoebozoa</taxon>
        <taxon>Evosea</taxon>
        <taxon>Eumycetozoa</taxon>
        <taxon>Dictyostelia</taxon>
        <taxon>Acytosteliales</taxon>
        <taxon>Cavenderiaceae</taxon>
        <taxon>Cavenderia</taxon>
    </lineage>
</organism>
<dbReference type="Proteomes" id="UP000007797">
    <property type="component" value="Unassembled WGS sequence"/>
</dbReference>
<dbReference type="InterPro" id="IPR013111">
    <property type="entry name" value="EGF_extracell"/>
</dbReference>
<dbReference type="PANTHER" id="PTHR24032">
    <property type="entry name" value="EGF-LIKE DOMAIN-CONTAINING PROTEIN-RELATED-RELATED"/>
    <property type="match status" value="1"/>
</dbReference>
<keyword evidence="2" id="KW-0472">Membrane</keyword>
<feature type="domain" description="Epidermal growth factor-like" evidence="3">
    <location>
        <begin position="1677"/>
        <end position="1702"/>
    </location>
</feature>
<feature type="transmembrane region" description="Helical" evidence="2">
    <location>
        <begin position="1961"/>
        <end position="1984"/>
    </location>
</feature>
<dbReference type="Gene3D" id="3.80.10.10">
    <property type="entry name" value="Ribonuclease Inhibitor"/>
    <property type="match status" value="2"/>
</dbReference>
<keyword evidence="6" id="KW-1185">Reference proteome</keyword>
<dbReference type="Pfam" id="PF22933">
    <property type="entry name" value="ComC_SSD"/>
    <property type="match status" value="2"/>
</dbReference>
<evidence type="ECO:0000256" key="1">
    <source>
        <dbReference type="ARBA" id="ARBA00023157"/>
    </source>
</evidence>
<feature type="transmembrane region" description="Helical" evidence="2">
    <location>
        <begin position="973"/>
        <end position="997"/>
    </location>
</feature>
<evidence type="ECO:0000313" key="5">
    <source>
        <dbReference type="EMBL" id="EGG19220.1"/>
    </source>
</evidence>
<evidence type="ECO:0000259" key="3">
    <source>
        <dbReference type="Pfam" id="PF07974"/>
    </source>
</evidence>
<keyword evidence="1" id="KW-1015">Disulfide bond</keyword>
<keyword evidence="2" id="KW-1133">Transmembrane helix</keyword>
<dbReference type="InterPro" id="IPR053331">
    <property type="entry name" value="EGF-like_comC"/>
</dbReference>
<sequence length="2003" mass="224005">MECIKVLQDPGDSSIFRVFLTSIKWLNNQFGLGIDVSQTSTICSSTTGINCQVADDDNAYHVVSIYIGQQTVFVNSGEQVDTTLKSLNLPFVQSITATFSGLVQNFSINTLDMISNMPRLEFLTLSNDKTIDIVPTNFPNNLPSLKTITFYLLSNLTSIPNFFNNSISLNSITMYQNNIEWVGIDKSIRLPNIASISIQVKNSKNMTLIIDPISFPSLKLFEMTSNDFIGTSNIRIIIKVALENIGAYAFSGTGSINPTISYPLSLRGLSVGGKGMDFQPNDLTLYKNLETLQIYQTNLTSMPISSFGKITSFRLSDSKLQQFPNIPFPNGMNDVNYQNNQMSGTIPSGLLINNQLGLSLSLIGNQNIVGSAPNDTCFLNSFSIDNTGIDSLPDCWWCFYEQVINTKLSTQLTKPIGFECLAIKIDQLNLNSIGGVFTISGSNIGWNINSGGRRLIEPNRKIEFQMDLSLGTKQQRLINLINPPPTSAYSFNFIVTEVGFNVESVKIINQNLAILELNCTFEMINPDFLPTVIYTSQDHVPCDIINYNNSTKSLNCLLRTLPIIGQQQIIFKNQFFNQSFMFIYNRDPIITSLLMEPNYYPPTFLNLYGYFGNTTGASVILQLREFTFCNITIASKEYIKCRFYTLPEPGPQTLYFASNQGYFKSDSILSIPFPLPTFTDCMNRTNNCNGHGVCINGICQCDVGYFDDCKLKENDGFNGQFQSNNTDPTSNLKYGDYLFSFSIIGIQEMDLDNNITRELVAKTWDVEDNSSGDLTMIQYKLTNHLHNITNGSTPFTKDADYSNLNLTTTIEFSNQSRTIEFGGDEIVLASGAIKIGVNVTNWPYMSVMTRLRLVFSTTINNQQMIVGCDNSSYSIESLQNFADRDSIQYLRVLKDNVQFFGRFLDYSLSDGRKTYSKTEVLNITRINDEESNVIIGINIGQCKICLMDPDFSALLIDHKSFGQCNDESKNDNWKLIVGVVVGTVGGTCLIIISILFIKSNKYYFIHRAKRRLSISLKKKRNRKRKRKRKRKRITAIALPGVIKSIQWVIQQYQSTIGLDQTSICSSGQVKCTNYQDVDIYIQSVYVNSGAPPNIDTFEFPNLLTFTLSTSGAPFYSNSFDILSKMKGLPLVESIKLIGDNTIKSIPIDFTAGKPLLRKLWISSVNLVSAGNIFSHNLLNEINFSITSLNSVRFNTTVYMPDLKTLILDIKCDYASNWEISSSSFPTLYSLIISASSTCNQPIIVNVTAPLRLIECSNQPVGSPTGYIKMIIQHPLNVTSLGVGGYYSTLPDLTIFPNINSFYMSNSQISDISSIKYPLGLMQFQLSYSKIMTIPNVPLPKTLTSFDMSSNLLTSTVPAILMDNNPSTYITFGNNLGLTGSIPESFCSARFLSIPQTGITTVPNCFWCYTGNLLSDLTKPNNIDCQPIIDNFNLISLIGGYEVRGQLLGWGKDIPNMILAIQPNKILRFTMDLANGMNQNITIKFSPTSPSFVFFVQESYFIVQDIKNIQQTVNYLSLNITFATVNPELMPRISVGGSVCELIKFYPVEKVIQCAATFSSYNNNNTIYFTNDYYNFTTTYNKATYVETISLEPLIYPPKYLILNGYFGTGLSLGYISIRNGTLPSFGCTILNGTLYYIKCEFPNQPPSGQTVLNVDVPNGLYQTSISIPFAQPTNDDCMNRTNNCNNHGTCVNGQCVCDPGYFDNCKLKTDPNIEIEPNNQEPSFSFKDYSFSFKMIAIQELDIENNVVRNLNTTKWNVSESQKIDYSSINYFLTNHLNNSQEGFIPQLINTNVTSIFEISNQSRTIKFGGQSIQLASGSIKISVNVTNWPFTSVLTRLRVVFSTIVNNQQAIVGCDDSVNQIESFQQFTDSDSIQYLRVVKNNTQFFGRFLDYSVADGRNTYSKAEVLNITKIDNQESQAILGINIGQCRTCLLDPDFSALLIDRQSYGQDCTSNSPDNNWKIIVGVVVGAVGAAILIAVAIFIKQNRYFFLRRNNETKIEMN</sequence>